<dbReference type="SUPFAM" id="SSF56601">
    <property type="entry name" value="beta-lactamase/transpeptidase-like"/>
    <property type="match status" value="1"/>
</dbReference>
<dbReference type="Pfam" id="PF00905">
    <property type="entry name" value="Transpeptidase"/>
    <property type="match status" value="1"/>
</dbReference>
<evidence type="ECO:0000256" key="4">
    <source>
        <dbReference type="SAM" id="MobiDB-lite"/>
    </source>
</evidence>
<reference evidence="7 8" key="1">
    <citation type="journal article" date="2013" name="ISME J.">
        <title>A metabolic model for members of the genus Tetrasphaera involved in enhanced biological phosphorus removal.</title>
        <authorList>
            <person name="Kristiansen R."/>
            <person name="Nguyen H.T.T."/>
            <person name="Saunders A.M."/>
            <person name="Nielsen J.L."/>
            <person name="Wimmer R."/>
            <person name="Le V.Q."/>
            <person name="McIlroy S.J."/>
            <person name="Petrovski S."/>
            <person name="Seviour R.J."/>
            <person name="Calteau A."/>
            <person name="Nielsen K.L."/>
            <person name="Nielsen P.H."/>
        </authorList>
    </citation>
    <scope>NUCLEOTIDE SEQUENCE [LARGE SCALE GENOMIC DNA]</scope>
    <source>
        <strain evidence="7 8">Lp2</strain>
    </source>
</reference>
<dbReference type="eggNOG" id="COG0768">
    <property type="taxonomic scope" value="Bacteria"/>
</dbReference>
<dbReference type="Pfam" id="PF03717">
    <property type="entry name" value="PBP_dimer"/>
    <property type="match status" value="1"/>
</dbReference>
<gene>
    <name evidence="7" type="ORF">BN10_300047</name>
</gene>
<dbReference type="GO" id="GO:0008658">
    <property type="term" value="F:penicillin binding"/>
    <property type="evidence" value="ECO:0007669"/>
    <property type="project" value="InterPro"/>
</dbReference>
<dbReference type="InterPro" id="IPR001460">
    <property type="entry name" value="PCN-bd_Tpept"/>
</dbReference>
<keyword evidence="8" id="KW-1185">Reference proteome</keyword>
<dbReference type="PANTHER" id="PTHR30627">
    <property type="entry name" value="PEPTIDOGLYCAN D,D-TRANSPEPTIDASE"/>
    <property type="match status" value="1"/>
</dbReference>
<feature type="domain" description="Penicillin-binding protein dimerisation" evidence="6">
    <location>
        <begin position="44"/>
        <end position="211"/>
    </location>
</feature>
<feature type="domain" description="Penicillin-binding protein transpeptidase" evidence="5">
    <location>
        <begin position="255"/>
        <end position="560"/>
    </location>
</feature>
<sequence length="604" mass="63196">MRTLLIAVAFVLSIFAAQLVRIQGFDASAVAAEARKQRTATVAIPALRGQILSSDGVVLAASQERITVVADLTAICTYQTKKNKCDDASSGEAVGKAAAALAPLLGQDEAKLRENLTGTARYRILERQATPLTWRKIADLRIPGIYKDQTPGADVSVPQRTYPTGPAAASLVGFVTNDGKAGGGVEQLMDATLQGTVGQVEYETSATGEVIPAAGQTRKEAVNGTDVRLTINSGLQWYAQNALAQKMEQTNALSGTVVAMNAKTGDLLAVASYPTYDPNDIGRANGSLTNKAFGEVFEPGSTAKLMTIAAAMQDGTVTPDTPVIVPPTLPRYDQVFNDSHAHPTEYRTVTGVLAESSNIGTVLVSETLTPKRLEEYFRKFGLGTKSGTGFPGESAGLLTKSEDWSGTQRATVAFGQGLSVTAIQAAGVFQTIANNGVRVEPRLIESTTDKDGTVKQTPASKGSRVVDEKVAKQVSEMLEGVVSPNGTAPQAQIAGYRVAGKTGTADRYDPTVGGYSGKTASFIGYAPADDPQIVVAVILQRPTNGYFGGSTAGPVFHDVMTYALQELKIPPTGTAAPQLVLDVEPSAAEADPTTLRNKPKGSGG</sequence>
<dbReference type="InterPro" id="IPR050515">
    <property type="entry name" value="Beta-lactam/transpept"/>
</dbReference>
<dbReference type="GO" id="GO:0071555">
    <property type="term" value="P:cell wall organization"/>
    <property type="evidence" value="ECO:0007669"/>
    <property type="project" value="TreeGrafter"/>
</dbReference>
<name>N0E1R9_9MICO</name>
<evidence type="ECO:0000313" key="8">
    <source>
        <dbReference type="Proteomes" id="UP000013167"/>
    </source>
</evidence>
<dbReference type="InterPro" id="IPR012338">
    <property type="entry name" value="Beta-lactam/transpept-like"/>
</dbReference>
<dbReference type="EMBL" id="CAIZ01000098">
    <property type="protein sequence ID" value="CCH69706.1"/>
    <property type="molecule type" value="Genomic_DNA"/>
</dbReference>
<evidence type="ECO:0000256" key="3">
    <source>
        <dbReference type="ARBA" id="ARBA00023136"/>
    </source>
</evidence>
<dbReference type="InterPro" id="IPR036138">
    <property type="entry name" value="PBP_dimer_sf"/>
</dbReference>
<dbReference type="Gene3D" id="3.30.450.330">
    <property type="match status" value="1"/>
</dbReference>
<proteinExistence type="inferred from homology"/>
<evidence type="ECO:0000256" key="2">
    <source>
        <dbReference type="ARBA" id="ARBA00007171"/>
    </source>
</evidence>
<protein>
    <submittedName>
        <fullName evidence="7">Putative cell division protein FtsI/penicillin-binding protein</fullName>
    </submittedName>
</protein>
<evidence type="ECO:0000313" key="7">
    <source>
        <dbReference type="EMBL" id="CCH69706.1"/>
    </source>
</evidence>
<dbReference type="RefSeq" id="WP_010849598.1">
    <property type="nucleotide sequence ID" value="NZ_HF570956.1"/>
</dbReference>
<keyword evidence="3" id="KW-0472">Membrane</keyword>
<organism evidence="7 8">
    <name type="scientific">Phycicoccus elongatus Lp2</name>
    <dbReference type="NCBI Taxonomy" id="1193181"/>
    <lineage>
        <taxon>Bacteria</taxon>
        <taxon>Bacillati</taxon>
        <taxon>Actinomycetota</taxon>
        <taxon>Actinomycetes</taxon>
        <taxon>Micrococcales</taxon>
        <taxon>Intrasporangiaceae</taxon>
        <taxon>Phycicoccus</taxon>
    </lineage>
</organism>
<dbReference type="Gene3D" id="3.40.710.10">
    <property type="entry name" value="DD-peptidase/beta-lactamase superfamily"/>
    <property type="match status" value="1"/>
</dbReference>
<evidence type="ECO:0000259" key="6">
    <source>
        <dbReference type="Pfam" id="PF03717"/>
    </source>
</evidence>
<dbReference type="Proteomes" id="UP000013167">
    <property type="component" value="Unassembled WGS sequence"/>
</dbReference>
<dbReference type="GO" id="GO:0005886">
    <property type="term" value="C:plasma membrane"/>
    <property type="evidence" value="ECO:0007669"/>
    <property type="project" value="TreeGrafter"/>
</dbReference>
<evidence type="ECO:0000256" key="1">
    <source>
        <dbReference type="ARBA" id="ARBA00004370"/>
    </source>
</evidence>
<feature type="region of interest" description="Disordered" evidence="4">
    <location>
        <begin position="583"/>
        <end position="604"/>
    </location>
</feature>
<dbReference type="STRING" id="1193181.BN10_300047"/>
<comment type="subcellular location">
    <subcellularLocation>
        <location evidence="1">Membrane</location>
    </subcellularLocation>
</comment>
<keyword evidence="7" id="KW-0131">Cell cycle</keyword>
<dbReference type="HOGENOM" id="CLU_009289_6_5_11"/>
<evidence type="ECO:0000259" key="5">
    <source>
        <dbReference type="Pfam" id="PF00905"/>
    </source>
</evidence>
<dbReference type="PANTHER" id="PTHR30627:SF1">
    <property type="entry name" value="PEPTIDOGLYCAN D,D-TRANSPEPTIDASE FTSI"/>
    <property type="match status" value="1"/>
</dbReference>
<dbReference type="AlphaFoldDB" id="N0E1R9"/>
<dbReference type="SUPFAM" id="SSF56519">
    <property type="entry name" value="Penicillin binding protein dimerisation domain"/>
    <property type="match status" value="1"/>
</dbReference>
<dbReference type="Gene3D" id="3.90.1310.10">
    <property type="entry name" value="Penicillin-binding protein 2a (Domain 2)"/>
    <property type="match status" value="1"/>
</dbReference>
<comment type="similarity">
    <text evidence="2">Belongs to the transpeptidase family.</text>
</comment>
<dbReference type="GO" id="GO:0051301">
    <property type="term" value="P:cell division"/>
    <property type="evidence" value="ECO:0007669"/>
    <property type="project" value="UniProtKB-KW"/>
</dbReference>
<accession>N0E1R9</accession>
<comment type="caution">
    <text evidence="7">The sequence shown here is derived from an EMBL/GenBank/DDBJ whole genome shotgun (WGS) entry which is preliminary data.</text>
</comment>
<keyword evidence="7" id="KW-0132">Cell division</keyword>
<dbReference type="InterPro" id="IPR005311">
    <property type="entry name" value="PBP_dimer"/>
</dbReference>